<feature type="compositionally biased region" description="Basic and acidic residues" evidence="1">
    <location>
        <begin position="82"/>
        <end position="94"/>
    </location>
</feature>
<accession>A0A1H2ZRS6</accession>
<proteinExistence type="predicted"/>
<feature type="region of interest" description="Disordered" evidence="1">
    <location>
        <begin position="1"/>
        <end position="94"/>
    </location>
</feature>
<evidence type="ECO:0000256" key="1">
    <source>
        <dbReference type="SAM" id="MobiDB-lite"/>
    </source>
</evidence>
<name>A0A1H2ZRS6_9GAMM</name>
<reference evidence="2 3" key="1">
    <citation type="submission" date="2016-10" db="EMBL/GenBank/DDBJ databases">
        <authorList>
            <person name="de Groot N.N."/>
        </authorList>
    </citation>
    <scope>NUCLEOTIDE SEQUENCE [LARGE SCALE GENOMIC DNA]</scope>
    <source>
        <strain evidence="2 3">CGMCC 1.7059</strain>
    </source>
</reference>
<gene>
    <name evidence="2" type="ORF">SAMN04487960_10738</name>
</gene>
<evidence type="ECO:0000313" key="2">
    <source>
        <dbReference type="EMBL" id="SDX19971.1"/>
    </source>
</evidence>
<keyword evidence="3" id="KW-1185">Reference proteome</keyword>
<dbReference type="Proteomes" id="UP000199675">
    <property type="component" value="Unassembled WGS sequence"/>
</dbReference>
<dbReference type="STRING" id="488533.SAMN04487960_10738"/>
<feature type="compositionally biased region" description="Basic and acidic residues" evidence="1">
    <location>
        <begin position="40"/>
        <end position="62"/>
    </location>
</feature>
<protein>
    <submittedName>
        <fullName evidence="2">Uncharacterized protein</fullName>
    </submittedName>
</protein>
<feature type="compositionally biased region" description="Basic and acidic residues" evidence="1">
    <location>
        <begin position="15"/>
        <end position="32"/>
    </location>
</feature>
<dbReference type="AlphaFoldDB" id="A0A1H2ZRS6"/>
<evidence type="ECO:0000313" key="3">
    <source>
        <dbReference type="Proteomes" id="UP000199675"/>
    </source>
</evidence>
<organism evidence="2 3">
    <name type="scientific">Marinobacter mobilis</name>
    <dbReference type="NCBI Taxonomy" id="488533"/>
    <lineage>
        <taxon>Bacteria</taxon>
        <taxon>Pseudomonadati</taxon>
        <taxon>Pseudomonadota</taxon>
        <taxon>Gammaproteobacteria</taxon>
        <taxon>Pseudomonadales</taxon>
        <taxon>Marinobacteraceae</taxon>
        <taxon>Marinobacter</taxon>
    </lineage>
</organism>
<sequence>MDIYRNTYQPVAALDRPRREGDNRTPPSDEAKAPPSQANTDRRRQPDRRRRQEPFDGPDQRQRKTRRRPLLLDPKTAESAPLEDRRGRLLDAKA</sequence>
<dbReference type="EMBL" id="FNNE01000007">
    <property type="protein sequence ID" value="SDX19971.1"/>
    <property type="molecule type" value="Genomic_DNA"/>
</dbReference>